<protein>
    <submittedName>
        <fullName evidence="1">CSON007072 protein</fullName>
    </submittedName>
</protein>
<dbReference type="AlphaFoldDB" id="A0A336LX31"/>
<dbReference type="VEuPathDB" id="VectorBase:CSON007072"/>
<accession>A0A336LX31</accession>
<proteinExistence type="predicted"/>
<name>A0A336LX31_CULSO</name>
<gene>
    <name evidence="1" type="primary">CSON007072</name>
</gene>
<sequence>MHTVPVYELFIKKKKNQNILLLRYGSNLREKIQDKKKEEKSVFNTLSLIQILKSKKIIIIVLKKINNNKKNLKILINQSKRPINTKNY</sequence>
<organism evidence="1">
    <name type="scientific">Culicoides sonorensis</name>
    <name type="common">Biting midge</name>
    <dbReference type="NCBI Taxonomy" id="179676"/>
    <lineage>
        <taxon>Eukaryota</taxon>
        <taxon>Metazoa</taxon>
        <taxon>Ecdysozoa</taxon>
        <taxon>Arthropoda</taxon>
        <taxon>Hexapoda</taxon>
        <taxon>Insecta</taxon>
        <taxon>Pterygota</taxon>
        <taxon>Neoptera</taxon>
        <taxon>Endopterygota</taxon>
        <taxon>Diptera</taxon>
        <taxon>Nematocera</taxon>
        <taxon>Chironomoidea</taxon>
        <taxon>Ceratopogonidae</taxon>
        <taxon>Ceratopogoninae</taxon>
        <taxon>Culicoides</taxon>
        <taxon>Monoculicoides</taxon>
    </lineage>
</organism>
<reference evidence="1" key="1">
    <citation type="submission" date="2018-07" db="EMBL/GenBank/DDBJ databases">
        <authorList>
            <person name="Quirk P.G."/>
            <person name="Krulwich T.A."/>
        </authorList>
    </citation>
    <scope>NUCLEOTIDE SEQUENCE</scope>
</reference>
<dbReference type="EMBL" id="UFQT01000265">
    <property type="protein sequence ID" value="SSX22606.1"/>
    <property type="molecule type" value="Genomic_DNA"/>
</dbReference>
<evidence type="ECO:0000313" key="1">
    <source>
        <dbReference type="EMBL" id="SSX22606.1"/>
    </source>
</evidence>